<reference evidence="2" key="1">
    <citation type="submission" date="2023-06" db="EMBL/GenBank/DDBJ databases">
        <title>Genome-scale phylogeny and comparative genomics of the fungal order Sordariales.</title>
        <authorList>
            <consortium name="Lawrence Berkeley National Laboratory"/>
            <person name="Hensen N."/>
            <person name="Bonometti L."/>
            <person name="Westerberg I."/>
            <person name="Brannstrom I.O."/>
            <person name="Guillou S."/>
            <person name="Cros-Aarteil S."/>
            <person name="Calhoun S."/>
            <person name="Haridas S."/>
            <person name="Kuo A."/>
            <person name="Mondo S."/>
            <person name="Pangilinan J."/>
            <person name="Riley R."/>
            <person name="Labutti K."/>
            <person name="Andreopoulos B."/>
            <person name="Lipzen A."/>
            <person name="Chen C."/>
            <person name="Yanf M."/>
            <person name="Daum C."/>
            <person name="Ng V."/>
            <person name="Clum A."/>
            <person name="Steindorff A."/>
            <person name="Ohm R."/>
            <person name="Martin F."/>
            <person name="Silar P."/>
            <person name="Natvig D."/>
            <person name="Lalanne C."/>
            <person name="Gautier V."/>
            <person name="Ament-Velasquez S.L."/>
            <person name="Kruys A."/>
            <person name="Hutchinson M.I."/>
            <person name="Powell A.J."/>
            <person name="Barry K."/>
            <person name="Miller A.N."/>
            <person name="Grigoriev I.V."/>
            <person name="Debuchy R."/>
            <person name="Gladieux P."/>
            <person name="Thoren M.H."/>
            <person name="Johannesson H."/>
        </authorList>
    </citation>
    <scope>NUCLEOTIDE SEQUENCE</scope>
    <source>
        <strain evidence="2">SMH2532-1</strain>
    </source>
</reference>
<feature type="region of interest" description="Disordered" evidence="1">
    <location>
        <begin position="62"/>
        <end position="87"/>
    </location>
</feature>
<name>A0AA40CPL7_9PEZI</name>
<organism evidence="2 3">
    <name type="scientific">Cercophora newfieldiana</name>
    <dbReference type="NCBI Taxonomy" id="92897"/>
    <lineage>
        <taxon>Eukaryota</taxon>
        <taxon>Fungi</taxon>
        <taxon>Dikarya</taxon>
        <taxon>Ascomycota</taxon>
        <taxon>Pezizomycotina</taxon>
        <taxon>Sordariomycetes</taxon>
        <taxon>Sordariomycetidae</taxon>
        <taxon>Sordariales</taxon>
        <taxon>Lasiosphaeriaceae</taxon>
        <taxon>Cercophora</taxon>
    </lineage>
</organism>
<protein>
    <submittedName>
        <fullName evidence="2">Uncharacterized protein</fullName>
    </submittedName>
</protein>
<gene>
    <name evidence="2" type="ORF">B0T16DRAFT_151087</name>
</gene>
<dbReference type="AlphaFoldDB" id="A0AA40CPL7"/>
<proteinExistence type="predicted"/>
<evidence type="ECO:0000256" key="1">
    <source>
        <dbReference type="SAM" id="MobiDB-lite"/>
    </source>
</evidence>
<comment type="caution">
    <text evidence="2">The sequence shown here is derived from an EMBL/GenBank/DDBJ whole genome shotgun (WGS) entry which is preliminary data.</text>
</comment>
<keyword evidence="3" id="KW-1185">Reference proteome</keyword>
<evidence type="ECO:0000313" key="2">
    <source>
        <dbReference type="EMBL" id="KAK0646012.1"/>
    </source>
</evidence>
<dbReference type="Proteomes" id="UP001174936">
    <property type="component" value="Unassembled WGS sequence"/>
</dbReference>
<feature type="compositionally biased region" description="Polar residues" evidence="1">
    <location>
        <begin position="71"/>
        <end position="83"/>
    </location>
</feature>
<evidence type="ECO:0000313" key="3">
    <source>
        <dbReference type="Proteomes" id="UP001174936"/>
    </source>
</evidence>
<sequence length="218" mass="24565">MSLLFATFSFFFPRPITRFLTGQLNDELGCLIASPAVWLEVPCPSRSLNPGFQLQLGVVGRPPSKHPPCSPRTSSPTMSSLQPTAAKLTDEDRSTLEAVYATLRTANEQLKQARVQAYLLDRARVLVFMLDSANSKEYPRYPELYLTREWWSQTRAAGLFDSKELLDRELNEARDTESTLKAAQEALRARQTGRRALICERCPSWTSPTSFSTIFLSL</sequence>
<accession>A0AA40CPL7</accession>
<dbReference type="EMBL" id="JAULSV010000004">
    <property type="protein sequence ID" value="KAK0646012.1"/>
    <property type="molecule type" value="Genomic_DNA"/>
</dbReference>